<evidence type="ECO:0000313" key="3">
    <source>
        <dbReference type="Proteomes" id="UP000663400"/>
    </source>
</evidence>
<gene>
    <name evidence="2" type="ORF">HIV01_012805</name>
</gene>
<keyword evidence="3" id="KW-1185">Reference proteome</keyword>
<dbReference type="Pfam" id="PF13723">
    <property type="entry name" value="Ketoacyl-synt_2"/>
    <property type="match status" value="1"/>
</dbReference>
<dbReference type="InterPro" id="IPR016039">
    <property type="entry name" value="Thiolase-like"/>
</dbReference>
<proteinExistence type="predicted"/>
<dbReference type="InterPro" id="IPR014030">
    <property type="entry name" value="Ketoacyl_synth_N"/>
</dbReference>
<dbReference type="Gene3D" id="3.40.47.10">
    <property type="match status" value="1"/>
</dbReference>
<organism evidence="2 3">
    <name type="scientific">Lysobacter arenosi</name>
    <dbReference type="NCBI Taxonomy" id="2795387"/>
    <lineage>
        <taxon>Bacteria</taxon>
        <taxon>Pseudomonadati</taxon>
        <taxon>Pseudomonadota</taxon>
        <taxon>Gammaproteobacteria</taxon>
        <taxon>Lysobacterales</taxon>
        <taxon>Lysobacteraceae</taxon>
        <taxon>Lysobacter</taxon>
    </lineage>
</organism>
<dbReference type="EMBL" id="CP071517">
    <property type="protein sequence ID" value="QSX74087.1"/>
    <property type="molecule type" value="Genomic_DNA"/>
</dbReference>
<evidence type="ECO:0000313" key="2">
    <source>
        <dbReference type="EMBL" id="QSX74087.1"/>
    </source>
</evidence>
<sequence>MTPLLAHIEGIGFWTRGLPSWNAAVVHASAGTLVADAPSRPSPQLLPANERRRAPETVAVALEVAMAACHDAGREPSTLPSVFASTHGDLGITDYMCATLADEPRSLSPTRFHNSVHNAAAGYWTIGTGAMAAASAISAREASFAQGLLDALAHLANGDEAVLLVAYDGQASGPLARMAPSDGLLGGALVLSRQAAAGRPQLSVQLVQRHGDRDASGPLATLAAANAMAPMLPLFDLLARGNGSARVVAGPDHDLLVEVTGAEAAHG</sequence>
<accession>A0ABX7R9K1</accession>
<feature type="domain" description="Beta-ketoacyl synthase-like N-terminal" evidence="1">
    <location>
        <begin position="35"/>
        <end position="209"/>
    </location>
</feature>
<dbReference type="SUPFAM" id="SSF53901">
    <property type="entry name" value="Thiolase-like"/>
    <property type="match status" value="1"/>
</dbReference>
<dbReference type="Proteomes" id="UP000663400">
    <property type="component" value="Chromosome"/>
</dbReference>
<name>A0ABX7R9K1_9GAMM</name>
<protein>
    <submittedName>
        <fullName evidence="2">Beta-ketoacyl synthase chain length factor</fullName>
    </submittedName>
</protein>
<evidence type="ECO:0000259" key="1">
    <source>
        <dbReference type="Pfam" id="PF13723"/>
    </source>
</evidence>
<reference evidence="2 3" key="1">
    <citation type="submission" date="2021-02" db="EMBL/GenBank/DDBJ databases">
        <title>Lysobacter arenosi sp. nov., isolated from soil of gangwondo yeongwol, south Korea.</title>
        <authorList>
            <person name="Kim K.R."/>
            <person name="Kim K.H."/>
            <person name="Jeon C.O."/>
        </authorList>
    </citation>
    <scope>NUCLEOTIDE SEQUENCE [LARGE SCALE GENOMIC DNA]</scope>
    <source>
        <strain evidence="2 3">R7</strain>
    </source>
</reference>
<dbReference type="RefSeq" id="WP_200607675.1">
    <property type="nucleotide sequence ID" value="NZ_CP071517.1"/>
</dbReference>